<evidence type="ECO:0000256" key="1">
    <source>
        <dbReference type="ARBA" id="ARBA00001917"/>
    </source>
</evidence>
<dbReference type="EMBL" id="JBBCAQ010000004">
    <property type="protein sequence ID" value="KAK7604123.1"/>
    <property type="molecule type" value="Genomic_DNA"/>
</dbReference>
<dbReference type="PANTHER" id="PTHR45936:SF1">
    <property type="entry name" value="TRNA-DIHYDROURIDINE(20) SYNTHASE [NAD(P)+]-LIKE"/>
    <property type="match status" value="1"/>
</dbReference>
<keyword evidence="10" id="KW-0560">Oxidoreductase</keyword>
<dbReference type="Proteomes" id="UP001367676">
    <property type="component" value="Unassembled WGS sequence"/>
</dbReference>
<dbReference type="Pfam" id="PF01207">
    <property type="entry name" value="Dus"/>
    <property type="match status" value="1"/>
</dbReference>
<dbReference type="Gene3D" id="3.30.930.10">
    <property type="entry name" value="Bira Bifunctional Protein, Domain 2"/>
    <property type="match status" value="2"/>
</dbReference>
<dbReference type="AlphaFoldDB" id="A0AAN9TTY0"/>
<keyword evidence="8" id="KW-0067">ATP-binding</keyword>
<dbReference type="GO" id="GO:0005524">
    <property type="term" value="F:ATP binding"/>
    <property type="evidence" value="ECO:0007669"/>
    <property type="project" value="UniProtKB-KW"/>
</dbReference>
<dbReference type="PANTHER" id="PTHR45936">
    <property type="entry name" value="TRNA-DIHYDROURIDINE(20) SYNTHASE [NAD(P)+]-LIKE"/>
    <property type="match status" value="1"/>
</dbReference>
<feature type="domain" description="Aminoacyl-transfer RNA synthetases class-II family profile" evidence="13">
    <location>
        <begin position="622"/>
        <end position="999"/>
    </location>
</feature>
<feature type="region of interest" description="Disordered" evidence="12">
    <location>
        <begin position="467"/>
        <end position="487"/>
    </location>
</feature>
<dbReference type="CDD" id="cd04317">
    <property type="entry name" value="EcAspRS_like_N"/>
    <property type="match status" value="1"/>
</dbReference>
<dbReference type="GO" id="GO:0050660">
    <property type="term" value="F:flavin adenine dinucleotide binding"/>
    <property type="evidence" value="ECO:0007669"/>
    <property type="project" value="InterPro"/>
</dbReference>
<keyword evidence="5" id="KW-0288">FMN</keyword>
<evidence type="ECO:0000256" key="12">
    <source>
        <dbReference type="SAM" id="MobiDB-lite"/>
    </source>
</evidence>
<dbReference type="InterPro" id="IPR012340">
    <property type="entry name" value="NA-bd_OB-fold"/>
</dbReference>
<dbReference type="InterPro" id="IPR035587">
    <property type="entry name" value="DUS-like_FMN-bd"/>
</dbReference>
<dbReference type="InterPro" id="IPR047089">
    <property type="entry name" value="Asp-tRNA-ligase_1_N"/>
</dbReference>
<dbReference type="Gene3D" id="2.40.50.140">
    <property type="entry name" value="Nucleic acid-binding proteins"/>
    <property type="match status" value="1"/>
</dbReference>
<evidence type="ECO:0000256" key="8">
    <source>
        <dbReference type="ARBA" id="ARBA00022840"/>
    </source>
</evidence>
<name>A0AAN9TTY0_9HEMI</name>
<dbReference type="SUPFAM" id="SSF51395">
    <property type="entry name" value="FMN-linked oxidoreductases"/>
    <property type="match status" value="1"/>
</dbReference>
<protein>
    <recommendedName>
        <fullName evidence="13">Aminoacyl-transfer RNA synthetases class-II family profile domain-containing protein</fullName>
    </recommendedName>
</protein>
<keyword evidence="11" id="KW-0030">Aminoacyl-tRNA synthetase</keyword>
<dbReference type="SUPFAM" id="SSF54768">
    <property type="entry name" value="dsRNA-binding domain-like"/>
    <property type="match status" value="1"/>
</dbReference>
<dbReference type="Gene3D" id="3.30.160.20">
    <property type="match status" value="1"/>
</dbReference>
<evidence type="ECO:0000313" key="15">
    <source>
        <dbReference type="Proteomes" id="UP001367676"/>
    </source>
</evidence>
<dbReference type="Pfam" id="PF00035">
    <property type="entry name" value="dsrm"/>
    <property type="match status" value="1"/>
</dbReference>
<dbReference type="GO" id="GO:0000049">
    <property type="term" value="F:tRNA binding"/>
    <property type="evidence" value="ECO:0007669"/>
    <property type="project" value="InterPro"/>
</dbReference>
<dbReference type="Gene3D" id="3.30.1360.30">
    <property type="entry name" value="GAD-like domain"/>
    <property type="match status" value="2"/>
</dbReference>
<dbReference type="InterPro" id="IPR004115">
    <property type="entry name" value="GAD-like_sf"/>
</dbReference>
<feature type="compositionally biased region" description="Polar residues" evidence="12">
    <location>
        <begin position="472"/>
        <end position="487"/>
    </location>
</feature>
<dbReference type="Gene3D" id="3.20.20.70">
    <property type="entry name" value="Aldolase class I"/>
    <property type="match status" value="1"/>
</dbReference>
<gene>
    <name evidence="14" type="ORF">V9T40_004396</name>
</gene>
<dbReference type="PRINTS" id="PR01042">
    <property type="entry name" value="TRNASYNTHASP"/>
</dbReference>
<comment type="similarity">
    <text evidence="2">Belongs to the class-II aminoacyl-tRNA synthetase family. Type 1 subfamily.</text>
</comment>
<evidence type="ECO:0000256" key="11">
    <source>
        <dbReference type="ARBA" id="ARBA00023146"/>
    </source>
</evidence>
<comment type="caution">
    <text evidence="14">The sequence shown here is derived from an EMBL/GenBank/DDBJ whole genome shotgun (WGS) entry which is preliminary data.</text>
</comment>
<keyword evidence="3" id="KW-0436">Ligase</keyword>
<dbReference type="GO" id="GO:0006418">
    <property type="term" value="P:tRNA aminoacylation for protein translation"/>
    <property type="evidence" value="ECO:0007669"/>
    <property type="project" value="InterPro"/>
</dbReference>
<evidence type="ECO:0000256" key="2">
    <source>
        <dbReference type="ARBA" id="ARBA00006303"/>
    </source>
</evidence>
<keyword evidence="4" id="KW-0285">Flavoprotein</keyword>
<dbReference type="PROSITE" id="PS50862">
    <property type="entry name" value="AA_TRNA_LIGASE_II"/>
    <property type="match status" value="1"/>
</dbReference>
<dbReference type="Pfam" id="PF00152">
    <property type="entry name" value="tRNA-synt_2"/>
    <property type="match status" value="1"/>
</dbReference>
<dbReference type="PROSITE" id="PS01136">
    <property type="entry name" value="UPF0034"/>
    <property type="match status" value="1"/>
</dbReference>
<dbReference type="GO" id="GO:0017150">
    <property type="term" value="F:tRNA dihydrouridine synthase activity"/>
    <property type="evidence" value="ECO:0007669"/>
    <property type="project" value="InterPro"/>
</dbReference>
<keyword evidence="7" id="KW-0547">Nucleotide-binding</keyword>
<sequence length="1040" mass="117916">MKGDCSSFFRNKIILAPMVRMNTLPFRLLALDYGADIVFSEEIIDHKILKSDRRINDILGTVDYIDKTDGSLIFRTCAREKDKIIFQIGTSCPERAAKAASIVEKDVAGIDINMGCPKHFSISGGMGAALLSNLPNACSIVRSIKQEVQIPVTCKIRVLEDTSETLNFCKAMEESGVSAITVHGRTLKERPQHSNRDSVIREIAANLSIPVIANGGSNNIDRYEDILKFKEVTKCSSIMVARAAQFNASIFRKNKLPLDDVIKAYLRYAIKYDNLFPNTKYCVQSMLRDLQETPRGKLFLETQNLLQICELWGLGEHCSQMASEYKLQGMLVQCEVLLENQKKKFKPNIDDDVLSLRCSFSRSYFSRDADLPKSILHRHSRVQKKEQPRYITHNMDKLFQSVVEYDNKKYSSSCWEKNKKSAEQGAALVCLCFLKVVDENEYRSKGIISRRNSSSASKILHFEENECHKNESTSNDTPKGNSSTNDVNYYTTRTHTCGELRPTDIGKKVTLCGWAEFIRLDKFILLRDAYGTTQDEMSSVVDNLHLESTICVTGTVSARPESQIKKNLSTGEIEVEAESIRVLSHAMPKLPFHIRDYNKASERTSNQHRYLALRFPELQHNLRLRSEMLFKIREFLIRGRNFVEVETPTLFKKTPGGAQEFIVPTSFKDKFYSLVQSPQQLKQLLMVGSIDRYFQIARCYRDEKSNTERQPEFTQLDVELSFTNVEGVIKLTEEVLAASWPASKSSFQIPFPRIKYEDALENYGSDKPCLIDQFRTHHSKLSSRFSELSATSNVSVYSIKAPTREKFFESLSKIIPDFDISKFRNNVDVKNDDLFVMAMGANKIKTLKMLGLCRHHTINHLGLIQQMNKNGIYQFFWVVDFPLVELGDCDEIVSVHHPFTQPHAEDVSLIDSDILKVRSLAYDLVLNGSEIGGGSIRIHDAELQNKMFQLLGLDESYFSHLLKALQMGCPPHGGIALGLDRLIAILCNCESIRDVIAFPKSADGFDFMTECPNDIPIEDKIRYHIGAISGNNENSVPPTS</sequence>
<dbReference type="InterPro" id="IPR004524">
    <property type="entry name" value="Asp-tRNA-ligase_1"/>
</dbReference>
<evidence type="ECO:0000256" key="6">
    <source>
        <dbReference type="ARBA" id="ARBA00022694"/>
    </source>
</evidence>
<dbReference type="InterPro" id="IPR052582">
    <property type="entry name" value="tRNA-DUS-like"/>
</dbReference>
<evidence type="ECO:0000259" key="13">
    <source>
        <dbReference type="PROSITE" id="PS50862"/>
    </source>
</evidence>
<evidence type="ECO:0000256" key="5">
    <source>
        <dbReference type="ARBA" id="ARBA00022643"/>
    </source>
</evidence>
<dbReference type="InterPro" id="IPR018517">
    <property type="entry name" value="tRNA_hU_synthase_CS"/>
</dbReference>
<comment type="cofactor">
    <cofactor evidence="1">
        <name>FMN</name>
        <dbReference type="ChEBI" id="CHEBI:58210"/>
    </cofactor>
</comment>
<dbReference type="SUPFAM" id="SSF50249">
    <property type="entry name" value="Nucleic acid-binding proteins"/>
    <property type="match status" value="1"/>
</dbReference>
<dbReference type="HAMAP" id="MF_00044">
    <property type="entry name" value="Asp_tRNA_synth_type1"/>
    <property type="match status" value="1"/>
</dbReference>
<evidence type="ECO:0000256" key="3">
    <source>
        <dbReference type="ARBA" id="ARBA00022598"/>
    </source>
</evidence>
<keyword evidence="15" id="KW-1185">Reference proteome</keyword>
<keyword evidence="9" id="KW-0648">Protein biosynthesis</keyword>
<evidence type="ECO:0000256" key="4">
    <source>
        <dbReference type="ARBA" id="ARBA00022630"/>
    </source>
</evidence>
<evidence type="ECO:0000256" key="7">
    <source>
        <dbReference type="ARBA" id="ARBA00022741"/>
    </source>
</evidence>
<dbReference type="InterPro" id="IPR002312">
    <property type="entry name" value="Asp/Asn-tRNA-synth_IIb"/>
</dbReference>
<dbReference type="InterPro" id="IPR013785">
    <property type="entry name" value="Aldolase_TIM"/>
</dbReference>
<dbReference type="GO" id="GO:0005737">
    <property type="term" value="C:cytoplasm"/>
    <property type="evidence" value="ECO:0007669"/>
    <property type="project" value="InterPro"/>
</dbReference>
<dbReference type="GO" id="GO:0010468">
    <property type="term" value="P:regulation of gene expression"/>
    <property type="evidence" value="ECO:0007669"/>
    <property type="project" value="UniProtKB-ARBA"/>
</dbReference>
<accession>A0AAN9TTY0</accession>
<dbReference type="InterPro" id="IPR044463">
    <property type="entry name" value="DUS2_DSRM"/>
</dbReference>
<keyword evidence="6" id="KW-0819">tRNA processing</keyword>
<evidence type="ECO:0000256" key="9">
    <source>
        <dbReference type="ARBA" id="ARBA00022917"/>
    </source>
</evidence>
<dbReference type="InterPro" id="IPR045864">
    <property type="entry name" value="aa-tRNA-synth_II/BPL/LPL"/>
</dbReference>
<dbReference type="CDD" id="cd02801">
    <property type="entry name" value="DUS_like_FMN"/>
    <property type="match status" value="1"/>
</dbReference>
<dbReference type="InterPro" id="IPR006195">
    <property type="entry name" value="aa-tRNA-synth_II"/>
</dbReference>
<organism evidence="14 15">
    <name type="scientific">Parthenolecanium corni</name>
    <dbReference type="NCBI Taxonomy" id="536013"/>
    <lineage>
        <taxon>Eukaryota</taxon>
        <taxon>Metazoa</taxon>
        <taxon>Ecdysozoa</taxon>
        <taxon>Arthropoda</taxon>
        <taxon>Hexapoda</taxon>
        <taxon>Insecta</taxon>
        <taxon>Pterygota</taxon>
        <taxon>Neoptera</taxon>
        <taxon>Paraneoptera</taxon>
        <taxon>Hemiptera</taxon>
        <taxon>Sternorrhyncha</taxon>
        <taxon>Coccoidea</taxon>
        <taxon>Coccidae</taxon>
        <taxon>Parthenolecanium</taxon>
    </lineage>
</organism>
<reference evidence="14 15" key="1">
    <citation type="submission" date="2024-03" db="EMBL/GenBank/DDBJ databases">
        <title>Adaptation during the transition from Ophiocordyceps entomopathogen to insect associate is accompanied by gene loss and intensified selection.</title>
        <authorList>
            <person name="Ward C.M."/>
            <person name="Onetto C.A."/>
            <person name="Borneman A.R."/>
        </authorList>
    </citation>
    <scope>NUCLEOTIDE SEQUENCE [LARGE SCALE GENOMIC DNA]</scope>
    <source>
        <strain evidence="14">AWRI1</strain>
        <tissue evidence="14">Single Adult Female</tissue>
    </source>
</reference>
<dbReference type="SUPFAM" id="SSF55681">
    <property type="entry name" value="Class II aaRS and biotin synthetases"/>
    <property type="match status" value="1"/>
</dbReference>
<dbReference type="InterPro" id="IPR004364">
    <property type="entry name" value="Aa-tRNA-synt_II"/>
</dbReference>
<dbReference type="InterPro" id="IPR014720">
    <property type="entry name" value="dsRBD_dom"/>
</dbReference>
<dbReference type="CDD" id="cd19871">
    <property type="entry name" value="DSRM_DUS2L"/>
    <property type="match status" value="1"/>
</dbReference>
<evidence type="ECO:0000256" key="10">
    <source>
        <dbReference type="ARBA" id="ARBA00023002"/>
    </source>
</evidence>
<proteinExistence type="inferred from homology"/>
<evidence type="ECO:0000313" key="14">
    <source>
        <dbReference type="EMBL" id="KAK7604123.1"/>
    </source>
</evidence>
<dbReference type="GO" id="GO:0004812">
    <property type="term" value="F:aminoacyl-tRNA ligase activity"/>
    <property type="evidence" value="ECO:0007669"/>
    <property type="project" value="UniProtKB-KW"/>
</dbReference>